<dbReference type="InterPro" id="IPR002686">
    <property type="entry name" value="Transposase_17"/>
</dbReference>
<feature type="compositionally biased region" description="Basic and acidic residues" evidence="1">
    <location>
        <begin position="1"/>
        <end position="11"/>
    </location>
</feature>
<accession>A0A653A1A7</accession>
<feature type="region of interest" description="Disordered" evidence="1">
    <location>
        <begin position="1"/>
        <end position="20"/>
    </location>
</feature>
<dbReference type="SMART" id="SM01321">
    <property type="entry name" value="Y1_Tnp"/>
    <property type="match status" value="1"/>
</dbReference>
<dbReference type="EMBL" id="UPXX01000010">
    <property type="protein sequence ID" value="VBB41817.1"/>
    <property type="molecule type" value="Genomic_DNA"/>
</dbReference>
<feature type="domain" description="Transposase IS200-like" evidence="2">
    <location>
        <begin position="33"/>
        <end position="144"/>
    </location>
</feature>
<dbReference type="Gene3D" id="3.30.70.1290">
    <property type="entry name" value="Transposase IS200-like"/>
    <property type="match status" value="1"/>
</dbReference>
<dbReference type="InterPro" id="IPR052715">
    <property type="entry name" value="RAYT_transposase"/>
</dbReference>
<gene>
    <name evidence="3" type="ORF">TRIP_B180012</name>
</gene>
<dbReference type="PANTHER" id="PTHR36966:SF1">
    <property type="entry name" value="REP-ASSOCIATED TYROSINE TRANSPOSASE"/>
    <property type="match status" value="1"/>
</dbReference>
<dbReference type="SUPFAM" id="SSF143422">
    <property type="entry name" value="Transposase IS200-like"/>
    <property type="match status" value="1"/>
</dbReference>
<proteinExistence type="predicted"/>
<dbReference type="GO" id="GO:0004803">
    <property type="term" value="F:transposase activity"/>
    <property type="evidence" value="ECO:0007669"/>
    <property type="project" value="InterPro"/>
</dbReference>
<organism evidence="3">
    <name type="scientific">Uncultured Desulfatiglans sp</name>
    <dbReference type="NCBI Taxonomy" id="1748965"/>
    <lineage>
        <taxon>Bacteria</taxon>
        <taxon>Pseudomonadati</taxon>
        <taxon>Thermodesulfobacteriota</taxon>
        <taxon>Desulfobacteria</taxon>
        <taxon>Desulfatiglandales</taxon>
        <taxon>Desulfatiglandaceae</taxon>
        <taxon>Desulfatiglans</taxon>
        <taxon>environmental samples</taxon>
    </lineage>
</organism>
<dbReference type="GO" id="GO:0043565">
    <property type="term" value="F:sequence-specific DNA binding"/>
    <property type="evidence" value="ECO:0007669"/>
    <property type="project" value="TreeGrafter"/>
</dbReference>
<protein>
    <recommendedName>
        <fullName evidence="2">Transposase IS200-like domain-containing protein</fullName>
    </recommendedName>
</protein>
<dbReference type="InterPro" id="IPR036515">
    <property type="entry name" value="Transposase_17_sf"/>
</dbReference>
<evidence type="ECO:0000256" key="1">
    <source>
        <dbReference type="SAM" id="MobiDB-lite"/>
    </source>
</evidence>
<reference evidence="3" key="1">
    <citation type="submission" date="2018-07" db="EMBL/GenBank/DDBJ databases">
        <authorList>
            <consortium name="Genoscope - CEA"/>
            <person name="William W."/>
        </authorList>
    </citation>
    <scope>NUCLEOTIDE SEQUENCE</scope>
    <source>
        <strain evidence="3">IK1</strain>
    </source>
</reference>
<name>A0A653A1A7_UNCDX</name>
<evidence type="ECO:0000259" key="2">
    <source>
        <dbReference type="SMART" id="SM01321"/>
    </source>
</evidence>
<evidence type="ECO:0000313" key="3">
    <source>
        <dbReference type="EMBL" id="VBB41817.1"/>
    </source>
</evidence>
<dbReference type="PANTHER" id="PTHR36966">
    <property type="entry name" value="REP-ASSOCIATED TYROSINE TRANSPOSASE"/>
    <property type="match status" value="1"/>
</dbReference>
<dbReference type="GO" id="GO:0006313">
    <property type="term" value="P:DNA transposition"/>
    <property type="evidence" value="ECO:0007669"/>
    <property type="project" value="InterPro"/>
</dbReference>
<dbReference type="AlphaFoldDB" id="A0A653A1A7"/>
<sequence length="145" mass="16473">MSHDSSNDVRARRAVPQPNHRRRSIRLHGYDYSQTGAYFVTICTQNRECLFGEIVDGDMRLNETGRIVADSWEWLAEQYDHVSLDEYVVMPNHAHGIIVITDDCRGGSRTALTRTAPTGKRKPIGRLIGAFKTISTKRVNESRQT</sequence>